<dbReference type="AlphaFoldDB" id="A0AAE1E4X7"/>
<evidence type="ECO:0000313" key="3">
    <source>
        <dbReference type="Proteomes" id="UP001283361"/>
    </source>
</evidence>
<proteinExistence type="predicted"/>
<evidence type="ECO:0000313" key="2">
    <source>
        <dbReference type="EMBL" id="KAK3794386.1"/>
    </source>
</evidence>
<keyword evidence="3" id="KW-1185">Reference proteome</keyword>
<gene>
    <name evidence="2" type="ORF">RRG08_061053</name>
</gene>
<dbReference type="EMBL" id="JAWDGP010001129">
    <property type="protein sequence ID" value="KAK3794386.1"/>
    <property type="molecule type" value="Genomic_DNA"/>
</dbReference>
<name>A0AAE1E4X7_9GAST</name>
<comment type="caution">
    <text evidence="2">The sequence shown here is derived from an EMBL/GenBank/DDBJ whole genome shotgun (WGS) entry which is preliminary data.</text>
</comment>
<feature type="compositionally biased region" description="Low complexity" evidence="1">
    <location>
        <begin position="64"/>
        <end position="75"/>
    </location>
</feature>
<sequence>MVLNSLSRWYIAQGLRVLGGGVSTHPARQDALHRTPGPLDVEWILHQLQGGALSARPRSGPGLSRTSAAPRSARSVGSSVPGAGTLNLTLVTQDTVEGG</sequence>
<accession>A0AAE1E4X7</accession>
<organism evidence="2 3">
    <name type="scientific">Elysia crispata</name>
    <name type="common">lettuce slug</name>
    <dbReference type="NCBI Taxonomy" id="231223"/>
    <lineage>
        <taxon>Eukaryota</taxon>
        <taxon>Metazoa</taxon>
        <taxon>Spiralia</taxon>
        <taxon>Lophotrochozoa</taxon>
        <taxon>Mollusca</taxon>
        <taxon>Gastropoda</taxon>
        <taxon>Heterobranchia</taxon>
        <taxon>Euthyneura</taxon>
        <taxon>Panpulmonata</taxon>
        <taxon>Sacoglossa</taxon>
        <taxon>Placobranchoidea</taxon>
        <taxon>Plakobranchidae</taxon>
        <taxon>Elysia</taxon>
    </lineage>
</organism>
<dbReference type="Proteomes" id="UP001283361">
    <property type="component" value="Unassembled WGS sequence"/>
</dbReference>
<reference evidence="2" key="1">
    <citation type="journal article" date="2023" name="G3 (Bethesda)">
        <title>A reference genome for the long-term kleptoplast-retaining sea slug Elysia crispata morphotype clarki.</title>
        <authorList>
            <person name="Eastman K.E."/>
            <person name="Pendleton A.L."/>
            <person name="Shaikh M.A."/>
            <person name="Suttiyut T."/>
            <person name="Ogas R."/>
            <person name="Tomko P."/>
            <person name="Gavelis G."/>
            <person name="Widhalm J.R."/>
            <person name="Wisecaver J.H."/>
        </authorList>
    </citation>
    <scope>NUCLEOTIDE SEQUENCE</scope>
    <source>
        <strain evidence="2">ECLA1</strain>
    </source>
</reference>
<protein>
    <submittedName>
        <fullName evidence="2">Uncharacterized protein</fullName>
    </submittedName>
</protein>
<evidence type="ECO:0000256" key="1">
    <source>
        <dbReference type="SAM" id="MobiDB-lite"/>
    </source>
</evidence>
<feature type="region of interest" description="Disordered" evidence="1">
    <location>
        <begin position="52"/>
        <end position="84"/>
    </location>
</feature>